<gene>
    <name evidence="6" type="primary">ZG16B</name>
</gene>
<feature type="domain" description="Jacalin-type lectin" evidence="4">
    <location>
        <begin position="19"/>
        <end position="156"/>
    </location>
</feature>
<dbReference type="PANTHER" id="PTHR33589">
    <property type="entry name" value="OS11G0524900 PROTEIN"/>
    <property type="match status" value="1"/>
</dbReference>
<dbReference type="InParanoid" id="A0A6P5KZ33"/>
<evidence type="ECO:0000259" key="4">
    <source>
        <dbReference type="PROSITE" id="PS51752"/>
    </source>
</evidence>
<organism evidence="5 6">
    <name type="scientific">Phascolarctos cinereus</name>
    <name type="common">Koala</name>
    <dbReference type="NCBI Taxonomy" id="38626"/>
    <lineage>
        <taxon>Eukaryota</taxon>
        <taxon>Metazoa</taxon>
        <taxon>Chordata</taxon>
        <taxon>Craniata</taxon>
        <taxon>Vertebrata</taxon>
        <taxon>Euteleostomi</taxon>
        <taxon>Mammalia</taxon>
        <taxon>Metatheria</taxon>
        <taxon>Diprotodontia</taxon>
        <taxon>Phascolarctidae</taxon>
        <taxon>Phascolarctos</taxon>
    </lineage>
</organism>
<dbReference type="FunCoup" id="A0A6P5KZ33">
    <property type="interactions" value="34"/>
</dbReference>
<evidence type="ECO:0000313" key="5">
    <source>
        <dbReference type="Proteomes" id="UP000515140"/>
    </source>
</evidence>
<keyword evidence="1 3" id="KW-0732">Signal</keyword>
<proteinExistence type="predicted"/>
<dbReference type="PANTHER" id="PTHR33589:SF1">
    <property type="entry name" value="ZYMOGEN GRANULE PROTEIN 16 HOMOLOG B"/>
    <property type="match status" value="1"/>
</dbReference>
<dbReference type="InterPro" id="IPR001229">
    <property type="entry name" value="Jacalin-like_lectin_dom"/>
</dbReference>
<protein>
    <submittedName>
        <fullName evidence="6">Zymogen granule protein 16 homolog B</fullName>
    </submittedName>
</protein>
<dbReference type="PROSITE" id="PS51752">
    <property type="entry name" value="JACALIN_LECTIN"/>
    <property type="match status" value="1"/>
</dbReference>
<evidence type="ECO:0000256" key="2">
    <source>
        <dbReference type="ARBA" id="ARBA00022734"/>
    </source>
</evidence>
<name>A0A6P5KZ33_PHACI</name>
<reference evidence="6" key="1">
    <citation type="submission" date="2025-08" db="UniProtKB">
        <authorList>
            <consortium name="RefSeq"/>
        </authorList>
    </citation>
    <scope>IDENTIFICATION</scope>
    <source>
        <tissue evidence="6">Spleen</tissue>
    </source>
</reference>
<sequence length="186" mass="20411">MQSFLVLVLLGGILCSFHGVLSEEFSGLGTGFFSITKDKPEDTVRALRFFFGPLGFLKAVQVKINDQWSSRHGVLGGRAQDIILWDGESITKVSGQGGLCIRYLEIETSTGRIFKLGKPVGKKFDDSPPYEDMELSGIKGVHGLICIKQLKCDWSYIYEVPTTTEITSPTVDPLPEDTSAVTDEST</sequence>
<dbReference type="InterPro" id="IPR036404">
    <property type="entry name" value="Jacalin-like_lectin_dom_sf"/>
</dbReference>
<dbReference type="CTD" id="124220"/>
<dbReference type="AlphaFoldDB" id="A0A6P5KZ33"/>
<dbReference type="GeneID" id="110214601"/>
<keyword evidence="5" id="KW-1185">Reference proteome</keyword>
<evidence type="ECO:0000256" key="3">
    <source>
        <dbReference type="SAM" id="SignalP"/>
    </source>
</evidence>
<dbReference type="Proteomes" id="UP000515140">
    <property type="component" value="Unplaced"/>
</dbReference>
<feature type="chain" id="PRO_5027813626" evidence="3">
    <location>
        <begin position="23"/>
        <end position="186"/>
    </location>
</feature>
<feature type="signal peptide" evidence="3">
    <location>
        <begin position="1"/>
        <end position="22"/>
    </location>
</feature>
<keyword evidence="2" id="KW-0430">Lectin</keyword>
<evidence type="ECO:0000256" key="1">
    <source>
        <dbReference type="ARBA" id="ARBA00022729"/>
    </source>
</evidence>
<dbReference type="GO" id="GO:0030246">
    <property type="term" value="F:carbohydrate binding"/>
    <property type="evidence" value="ECO:0007669"/>
    <property type="project" value="UniProtKB-KW"/>
</dbReference>
<dbReference type="InterPro" id="IPR052321">
    <property type="entry name" value="PolyBind_ProtTraffic"/>
</dbReference>
<evidence type="ECO:0000313" key="6">
    <source>
        <dbReference type="RefSeq" id="XP_020851253.1"/>
    </source>
</evidence>
<accession>A0A6P5KZ33</accession>
<dbReference type="GO" id="GO:0005615">
    <property type="term" value="C:extracellular space"/>
    <property type="evidence" value="ECO:0007669"/>
    <property type="project" value="TreeGrafter"/>
</dbReference>
<dbReference type="SUPFAM" id="SSF51101">
    <property type="entry name" value="Mannose-binding lectins"/>
    <property type="match status" value="1"/>
</dbReference>
<dbReference type="Pfam" id="PF01419">
    <property type="entry name" value="Jacalin"/>
    <property type="match status" value="1"/>
</dbReference>
<dbReference type="SMART" id="SM00915">
    <property type="entry name" value="Jacalin"/>
    <property type="match status" value="1"/>
</dbReference>
<dbReference type="KEGG" id="pcw:110214601"/>
<dbReference type="RefSeq" id="XP_020851253.1">
    <property type="nucleotide sequence ID" value="XM_020995594.1"/>
</dbReference>
<dbReference type="Gene3D" id="2.100.10.30">
    <property type="entry name" value="Jacalin-like lectin domain"/>
    <property type="match status" value="1"/>
</dbReference>